<name>A0A7E4ZW63_PANRE</name>
<organism evidence="1 2">
    <name type="scientific">Panagrellus redivivus</name>
    <name type="common">Microworm</name>
    <dbReference type="NCBI Taxonomy" id="6233"/>
    <lineage>
        <taxon>Eukaryota</taxon>
        <taxon>Metazoa</taxon>
        <taxon>Ecdysozoa</taxon>
        <taxon>Nematoda</taxon>
        <taxon>Chromadorea</taxon>
        <taxon>Rhabditida</taxon>
        <taxon>Tylenchina</taxon>
        <taxon>Panagrolaimomorpha</taxon>
        <taxon>Panagrolaimoidea</taxon>
        <taxon>Panagrolaimidae</taxon>
        <taxon>Panagrellus</taxon>
    </lineage>
</organism>
<evidence type="ECO:0000313" key="1">
    <source>
        <dbReference type="Proteomes" id="UP000492821"/>
    </source>
</evidence>
<accession>A0A7E4ZW63</accession>
<dbReference type="PANTHER" id="PTHR33395">
    <property type="entry name" value="TRANSCRIPTASE, PUTATIVE-RELATED-RELATED"/>
    <property type="match status" value="1"/>
</dbReference>
<dbReference type="Proteomes" id="UP000492821">
    <property type="component" value="Unassembled WGS sequence"/>
</dbReference>
<evidence type="ECO:0000313" key="2">
    <source>
        <dbReference type="WBParaSite" id="Pan_g21222.t1"/>
    </source>
</evidence>
<dbReference type="GO" id="GO:0007508">
    <property type="term" value="P:larval heart development"/>
    <property type="evidence" value="ECO:0007669"/>
    <property type="project" value="TreeGrafter"/>
</dbReference>
<dbReference type="AlphaFoldDB" id="A0A7E4ZW63"/>
<dbReference type="WBParaSite" id="Pan_g21222.t1">
    <property type="protein sequence ID" value="Pan_g21222.t1"/>
    <property type="gene ID" value="Pan_g21222"/>
</dbReference>
<dbReference type="GO" id="GO:0061343">
    <property type="term" value="P:cell adhesion involved in heart morphogenesis"/>
    <property type="evidence" value="ECO:0007669"/>
    <property type="project" value="TreeGrafter"/>
</dbReference>
<dbReference type="PANTHER" id="PTHR33395:SF22">
    <property type="entry name" value="REVERSE TRANSCRIPTASE DOMAIN-CONTAINING PROTEIN"/>
    <property type="match status" value="1"/>
</dbReference>
<dbReference type="GO" id="GO:0031012">
    <property type="term" value="C:extracellular matrix"/>
    <property type="evidence" value="ECO:0007669"/>
    <property type="project" value="TreeGrafter"/>
</dbReference>
<reference evidence="1" key="1">
    <citation type="journal article" date="2013" name="Genetics">
        <title>The draft genome and transcriptome of Panagrellus redivivus are shaped by the harsh demands of a free-living lifestyle.</title>
        <authorList>
            <person name="Srinivasan J."/>
            <person name="Dillman A.R."/>
            <person name="Macchietto M.G."/>
            <person name="Heikkinen L."/>
            <person name="Lakso M."/>
            <person name="Fracchia K.M."/>
            <person name="Antoshechkin I."/>
            <person name="Mortazavi A."/>
            <person name="Wong G."/>
            <person name="Sternberg P.W."/>
        </authorList>
    </citation>
    <scope>NUCLEOTIDE SEQUENCE [LARGE SCALE GENOMIC DNA]</scope>
    <source>
        <strain evidence="1">MT8872</strain>
    </source>
</reference>
<proteinExistence type="predicted"/>
<reference evidence="2" key="2">
    <citation type="submission" date="2020-10" db="UniProtKB">
        <authorList>
            <consortium name="WormBaseParasite"/>
        </authorList>
    </citation>
    <scope>IDENTIFICATION</scope>
</reference>
<keyword evidence="1" id="KW-1185">Reference proteome</keyword>
<sequence length="296" mass="32886">MKAISATTLSINPPSVITVPPPALFNLPKTDFKGLNTFFHQFDWIKSLDGLGVEEMLTVIVDTINHGISLFSPPHSNSTKTILLKHIQNLINYRGKVALTNDYEHLCKVSKVTAKKLARCNANVQNRLVHKPKDFYNYIKNRTKRKAPICTIESNGTVLTDNKDKAEALGDYYSTVWETPSNITSQVGSISNAPTSKLSFYTIEPTHVAQALQKVKPSLHPTSDGISGIILKKCANSLALPLSILFNHCLIYEQLPQCFGHSTIIPFPKQPSATLPKEHRPISITSNFCRTLPPWI</sequence>
<protein>
    <submittedName>
        <fullName evidence="2">Reverse transcriptase domain-containing protein</fullName>
    </submittedName>
</protein>